<evidence type="ECO:0000313" key="3">
    <source>
        <dbReference type="EMBL" id="KDN41779.1"/>
    </source>
</evidence>
<dbReference type="PANTHER" id="PTHR24078">
    <property type="entry name" value="DNAJ HOMOLOG SUBFAMILY C MEMBER"/>
    <property type="match status" value="1"/>
</dbReference>
<dbReference type="SUPFAM" id="SSF46565">
    <property type="entry name" value="Chaperone J-domain"/>
    <property type="match status" value="1"/>
</dbReference>
<evidence type="ECO:0000259" key="2">
    <source>
        <dbReference type="PROSITE" id="PS50076"/>
    </source>
</evidence>
<dbReference type="InterPro" id="IPR002939">
    <property type="entry name" value="DnaJ_C"/>
</dbReference>
<dbReference type="GeneID" id="25261818"/>
<keyword evidence="1" id="KW-0143">Chaperone</keyword>
<dbReference type="Gene3D" id="1.10.287.110">
    <property type="entry name" value="DnaJ domain"/>
    <property type="match status" value="1"/>
</dbReference>
<dbReference type="SUPFAM" id="SSF49493">
    <property type="entry name" value="HSP40/DnaJ peptide-binding domain"/>
    <property type="match status" value="2"/>
</dbReference>
<proteinExistence type="predicted"/>
<reference evidence="3 4" key="1">
    <citation type="submission" date="2014-05" db="EMBL/GenBank/DDBJ databases">
        <title>Draft genome sequence of a rare smut relative, Tilletiaria anomala UBC 951.</title>
        <authorList>
            <consortium name="DOE Joint Genome Institute"/>
            <person name="Toome M."/>
            <person name="Kuo A."/>
            <person name="Henrissat B."/>
            <person name="Lipzen A."/>
            <person name="Tritt A."/>
            <person name="Yoshinaga Y."/>
            <person name="Zane M."/>
            <person name="Barry K."/>
            <person name="Grigoriev I.V."/>
            <person name="Spatafora J.W."/>
            <person name="Aimea M.C."/>
        </authorList>
    </citation>
    <scope>NUCLEOTIDE SEQUENCE [LARGE SCALE GENOMIC DNA]</scope>
    <source>
        <strain evidence="3 4">UBC 951</strain>
    </source>
</reference>
<dbReference type="GO" id="GO:0006457">
    <property type="term" value="P:protein folding"/>
    <property type="evidence" value="ECO:0007669"/>
    <property type="project" value="InterPro"/>
</dbReference>
<keyword evidence="4" id="KW-1185">Reference proteome</keyword>
<dbReference type="Pfam" id="PF01556">
    <property type="entry name" value="DnaJ_C"/>
    <property type="match status" value="1"/>
</dbReference>
<accession>A0A066VSK2</accession>
<dbReference type="HOGENOM" id="CLU_017633_0_0_1"/>
<dbReference type="GO" id="GO:0005829">
    <property type="term" value="C:cytosol"/>
    <property type="evidence" value="ECO:0007669"/>
    <property type="project" value="TreeGrafter"/>
</dbReference>
<dbReference type="Proteomes" id="UP000027361">
    <property type="component" value="Unassembled WGS sequence"/>
</dbReference>
<dbReference type="Pfam" id="PF00226">
    <property type="entry name" value="DnaJ"/>
    <property type="match status" value="1"/>
</dbReference>
<dbReference type="InterPro" id="IPR001623">
    <property type="entry name" value="DnaJ_domain"/>
</dbReference>
<dbReference type="PRINTS" id="PR00625">
    <property type="entry name" value="JDOMAIN"/>
</dbReference>
<dbReference type="FunCoup" id="A0A066VSK2">
    <property type="interactions" value="231"/>
</dbReference>
<dbReference type="InParanoid" id="A0A066VSK2"/>
<dbReference type="SMART" id="SM00271">
    <property type="entry name" value="DnaJ"/>
    <property type="match status" value="1"/>
</dbReference>
<dbReference type="OrthoDB" id="10250354at2759"/>
<dbReference type="OMA" id="MPIRKEG"/>
<dbReference type="EMBL" id="JMSN01000076">
    <property type="protein sequence ID" value="KDN41779.1"/>
    <property type="molecule type" value="Genomic_DNA"/>
</dbReference>
<evidence type="ECO:0000313" key="4">
    <source>
        <dbReference type="Proteomes" id="UP000027361"/>
    </source>
</evidence>
<dbReference type="InterPro" id="IPR008971">
    <property type="entry name" value="HSP40/DnaJ_pept-bd"/>
</dbReference>
<dbReference type="GO" id="GO:0051082">
    <property type="term" value="F:unfolded protein binding"/>
    <property type="evidence" value="ECO:0007669"/>
    <property type="project" value="InterPro"/>
</dbReference>
<dbReference type="GO" id="GO:0006413">
    <property type="term" value="P:translational initiation"/>
    <property type="evidence" value="ECO:0007669"/>
    <property type="project" value="TreeGrafter"/>
</dbReference>
<dbReference type="InterPro" id="IPR051339">
    <property type="entry name" value="DnaJ_subfamily_B"/>
</dbReference>
<protein>
    <submittedName>
        <fullName evidence="3">DnaJ-domain-containing protein</fullName>
    </submittedName>
</protein>
<dbReference type="GO" id="GO:0051087">
    <property type="term" value="F:protein-folding chaperone binding"/>
    <property type="evidence" value="ECO:0007669"/>
    <property type="project" value="TreeGrafter"/>
</dbReference>
<dbReference type="STRING" id="1037660.A0A066VSK2"/>
<gene>
    <name evidence="3" type="ORF">K437DRAFT_170319</name>
</gene>
<sequence>MDGYRATVAGTVPYTTYLARLSVRRTFHRAYLAHRQHIKTQTHINSLASHQHLHTTYPSETQLNSKYSRIITEMGKDYYQILGVSKSASDDELKRAYKKLALKHHPDRNKDNANAKVKFQEIGEAFEVLSDKNKRAVYDQFGEEGLKGGGAPSPGAGGPGMGAGAFPGAGFGGPGGATFTFTSGGPGGFKPSDPNDIFASLFGGLGGGAFGGMGGGMDDDDFSHMGGNGGGRRRGGGGGMPGGFQSFFGGGGMQGGMGGGMPSMPQEDEATKDSEKQLPCSLEDLYNGVTKKLKVGKRLMNGQTEEKVLQIDVKRGWKKGTKVRFSGAGNEVAPGRSQDLVFIITEKLHPRFTRENDDLHIKLPLPIVDALDPPKPSSAGSKHNVKTLDYRTIDVPLPQPGPGPGKTTVQAGRTTRIANEGMPISKTDGKRKGDLVVQWELQMPDKLSDAQRAAIRQALS</sequence>
<dbReference type="PANTHER" id="PTHR24078:SF553">
    <property type="entry name" value="DNAJ HOMOLOG SUBFAMILY B MEMBER 5"/>
    <property type="match status" value="1"/>
</dbReference>
<dbReference type="AlphaFoldDB" id="A0A066VSK2"/>
<feature type="domain" description="J" evidence="2">
    <location>
        <begin position="77"/>
        <end position="142"/>
    </location>
</feature>
<dbReference type="InterPro" id="IPR036869">
    <property type="entry name" value="J_dom_sf"/>
</dbReference>
<dbReference type="FunFam" id="2.60.260.20:FF:000015">
    <property type="entry name" value="Heat shock protein 40"/>
    <property type="match status" value="1"/>
</dbReference>
<organism evidence="3 4">
    <name type="scientific">Tilletiaria anomala (strain ATCC 24038 / CBS 436.72 / UBC 951)</name>
    <dbReference type="NCBI Taxonomy" id="1037660"/>
    <lineage>
        <taxon>Eukaryota</taxon>
        <taxon>Fungi</taxon>
        <taxon>Dikarya</taxon>
        <taxon>Basidiomycota</taxon>
        <taxon>Ustilaginomycotina</taxon>
        <taxon>Exobasidiomycetes</taxon>
        <taxon>Georgefischeriales</taxon>
        <taxon>Tilletiariaceae</taxon>
        <taxon>Tilletiaria</taxon>
    </lineage>
</organism>
<dbReference type="InterPro" id="IPR018253">
    <property type="entry name" value="DnaJ_domain_CS"/>
</dbReference>
<dbReference type="Gene3D" id="2.60.260.20">
    <property type="entry name" value="Urease metallochaperone UreE, N-terminal domain"/>
    <property type="match status" value="2"/>
</dbReference>
<dbReference type="PROSITE" id="PS50076">
    <property type="entry name" value="DNAJ_2"/>
    <property type="match status" value="1"/>
</dbReference>
<dbReference type="CDD" id="cd06257">
    <property type="entry name" value="DnaJ"/>
    <property type="match status" value="1"/>
</dbReference>
<dbReference type="PROSITE" id="PS00636">
    <property type="entry name" value="DNAJ_1"/>
    <property type="match status" value="1"/>
</dbReference>
<comment type="caution">
    <text evidence="3">The sequence shown here is derived from an EMBL/GenBank/DDBJ whole genome shotgun (WGS) entry which is preliminary data.</text>
</comment>
<dbReference type="CDD" id="cd10747">
    <property type="entry name" value="DnaJ_C"/>
    <property type="match status" value="1"/>
</dbReference>
<evidence type="ECO:0000256" key="1">
    <source>
        <dbReference type="ARBA" id="ARBA00023186"/>
    </source>
</evidence>
<dbReference type="RefSeq" id="XP_013241835.1">
    <property type="nucleotide sequence ID" value="XM_013386381.1"/>
</dbReference>
<name>A0A066VSK2_TILAU</name>